<evidence type="ECO:0000256" key="9">
    <source>
        <dbReference type="ARBA" id="ARBA00023315"/>
    </source>
</evidence>
<evidence type="ECO:0000256" key="5">
    <source>
        <dbReference type="ARBA" id="ARBA00022679"/>
    </source>
</evidence>
<keyword evidence="3" id="KW-1003">Cell membrane</keyword>
<dbReference type="Pfam" id="PF26365">
    <property type="entry name" value="ApoNAT_membrane"/>
    <property type="match status" value="1"/>
</dbReference>
<keyword evidence="5 12" id="KW-0808">Transferase</keyword>
<dbReference type="Proteomes" id="UP000093281">
    <property type="component" value="Unassembled WGS sequence"/>
</dbReference>
<organism evidence="12 13">
    <name type="scientific">Aliarcobacter thereius</name>
    <dbReference type="NCBI Taxonomy" id="544718"/>
    <lineage>
        <taxon>Bacteria</taxon>
        <taxon>Pseudomonadati</taxon>
        <taxon>Campylobacterota</taxon>
        <taxon>Epsilonproteobacteria</taxon>
        <taxon>Campylobacterales</taxon>
        <taxon>Arcobacteraceae</taxon>
        <taxon>Aliarcobacter</taxon>
    </lineage>
</organism>
<feature type="transmembrane region" description="Helical" evidence="10">
    <location>
        <begin position="112"/>
        <end position="130"/>
    </location>
</feature>
<proteinExistence type="inferred from homology"/>
<comment type="subcellular location">
    <subcellularLocation>
        <location evidence="1">Cell membrane</location>
        <topology evidence="1">Multi-pass membrane protein</topology>
    </subcellularLocation>
</comment>
<keyword evidence="7 10" id="KW-1133">Transmembrane helix</keyword>
<dbReference type="Gene3D" id="3.60.110.10">
    <property type="entry name" value="Carbon-nitrogen hydrolase"/>
    <property type="match status" value="1"/>
</dbReference>
<feature type="transmembrane region" description="Helical" evidence="10">
    <location>
        <begin position="12"/>
        <end position="29"/>
    </location>
</feature>
<evidence type="ECO:0000256" key="10">
    <source>
        <dbReference type="SAM" id="Phobius"/>
    </source>
</evidence>
<dbReference type="InterPro" id="IPR004563">
    <property type="entry name" value="Apolipo_AcylTrfase"/>
</dbReference>
<dbReference type="GO" id="GO:0016410">
    <property type="term" value="F:N-acyltransferase activity"/>
    <property type="evidence" value="ECO:0007669"/>
    <property type="project" value="InterPro"/>
</dbReference>
<feature type="transmembrane region" description="Helical" evidence="10">
    <location>
        <begin position="169"/>
        <end position="188"/>
    </location>
</feature>
<evidence type="ECO:0000256" key="3">
    <source>
        <dbReference type="ARBA" id="ARBA00022475"/>
    </source>
</evidence>
<dbReference type="AlphaFoldDB" id="A0A1C0B812"/>
<evidence type="ECO:0000313" key="13">
    <source>
        <dbReference type="Proteomes" id="UP000093281"/>
    </source>
</evidence>
<dbReference type="RefSeq" id="WP_066185769.1">
    <property type="nucleotide sequence ID" value="NZ_LCUJ01000002.1"/>
</dbReference>
<evidence type="ECO:0000256" key="7">
    <source>
        <dbReference type="ARBA" id="ARBA00022989"/>
    </source>
</evidence>
<dbReference type="InterPro" id="IPR036526">
    <property type="entry name" value="C-N_Hydrolase_sf"/>
</dbReference>
<keyword evidence="8 10" id="KW-0472">Membrane</keyword>
<dbReference type="Pfam" id="PF00795">
    <property type="entry name" value="CN_hydrolase"/>
    <property type="match status" value="1"/>
</dbReference>
<evidence type="ECO:0000256" key="4">
    <source>
        <dbReference type="ARBA" id="ARBA00022519"/>
    </source>
</evidence>
<keyword evidence="9 12" id="KW-0012">Acyltransferase</keyword>
<dbReference type="PANTHER" id="PTHR38686">
    <property type="entry name" value="APOLIPOPROTEIN N-ACYLTRANSFERASE"/>
    <property type="match status" value="1"/>
</dbReference>
<dbReference type="EMBL" id="LCUJ01000002">
    <property type="protein sequence ID" value="OCL99745.1"/>
    <property type="molecule type" value="Genomic_DNA"/>
</dbReference>
<evidence type="ECO:0000259" key="11">
    <source>
        <dbReference type="PROSITE" id="PS50263"/>
    </source>
</evidence>
<comment type="caution">
    <text evidence="12">The sequence shown here is derived from an EMBL/GenBank/DDBJ whole genome shotgun (WGS) entry which is preliminary data.</text>
</comment>
<comment type="similarity">
    <text evidence="2">Belongs to the CN hydrolase family. Apolipoprotein N-acyltransferase subfamily.</text>
</comment>
<evidence type="ECO:0000313" key="12">
    <source>
        <dbReference type="EMBL" id="OCL99745.1"/>
    </source>
</evidence>
<dbReference type="InterPro" id="IPR003010">
    <property type="entry name" value="C-N_Hydrolase"/>
</dbReference>
<dbReference type="GO" id="GO:0005886">
    <property type="term" value="C:plasma membrane"/>
    <property type="evidence" value="ECO:0007669"/>
    <property type="project" value="UniProtKB-SubCell"/>
</dbReference>
<dbReference type="SUPFAM" id="SSF56317">
    <property type="entry name" value="Carbon-nitrogen hydrolase"/>
    <property type="match status" value="1"/>
</dbReference>
<keyword evidence="6 10" id="KW-0812">Transmembrane</keyword>
<evidence type="ECO:0000256" key="1">
    <source>
        <dbReference type="ARBA" id="ARBA00004651"/>
    </source>
</evidence>
<dbReference type="NCBIfam" id="TIGR00546">
    <property type="entry name" value="lnt"/>
    <property type="match status" value="1"/>
</dbReference>
<keyword evidence="12" id="KW-0449">Lipoprotein</keyword>
<accession>A0A1C0B812</accession>
<feature type="transmembrane region" description="Helical" evidence="10">
    <location>
        <begin position="60"/>
        <end position="80"/>
    </location>
</feature>
<dbReference type="InterPro" id="IPR059110">
    <property type="entry name" value="Lnt_campylobact"/>
</dbReference>
<feature type="transmembrane region" description="Helical" evidence="10">
    <location>
        <begin position="86"/>
        <end position="105"/>
    </location>
</feature>
<dbReference type="GO" id="GO:0042158">
    <property type="term" value="P:lipoprotein biosynthetic process"/>
    <property type="evidence" value="ECO:0007669"/>
    <property type="project" value="InterPro"/>
</dbReference>
<feature type="transmembrane region" description="Helical" evidence="10">
    <location>
        <begin position="35"/>
        <end position="53"/>
    </location>
</feature>
<name>A0A1C0B812_9BACT</name>
<dbReference type="NCBIfam" id="NF008934">
    <property type="entry name" value="PRK12291.1"/>
    <property type="match status" value="1"/>
</dbReference>
<evidence type="ECO:0000256" key="6">
    <source>
        <dbReference type="ARBA" id="ARBA00022692"/>
    </source>
</evidence>
<dbReference type="PROSITE" id="PS50263">
    <property type="entry name" value="CN_HYDROLASE"/>
    <property type="match status" value="1"/>
</dbReference>
<protein>
    <submittedName>
        <fullName evidence="12">Apolipoprotein N-acyltransferase</fullName>
    </submittedName>
</protein>
<sequence length="421" mass="49657">MFFLKTQHFNKRSIINGLVLSILLSSFIYLDYFNISFKLLDTVLALASIFLLLKYSKRDLFFTGFFVGIFWFWWFVNSLQYYDLNYLTPLIILGLGLFYGLSFFLLGIFKNIYLKAILISLFLFYAPFGFDWLKLDLIFINSYFNSSKLSFIFIILGFLILFENRLNNLRFIAILPFILALSFSQSFLKDEKQNIVLDNKEFPKIYMSQFYINQDLRWQKENFKKINIMVLDEIYKAIDEKYDVIVLPETIFTFVLSDYKSLFEELKILSNDIDIIAGSIYKENKSYYNASYFFSKENVQIAKKVVLVPFGEEIPLPKFMQDFLNNLIYGGANDLSKASQATDFLIKDIKFRNAICYEGTNDKIYEDLNGVKNIIMISNNAWFTPSIEPTLQHLLLKYYSNKYDINIYHIVNGSSNRIYKR</sequence>
<feature type="transmembrane region" description="Helical" evidence="10">
    <location>
        <begin position="142"/>
        <end position="162"/>
    </location>
</feature>
<keyword evidence="4" id="KW-0997">Cell inner membrane</keyword>
<feature type="domain" description="CN hydrolase" evidence="11">
    <location>
        <begin position="208"/>
        <end position="421"/>
    </location>
</feature>
<evidence type="ECO:0000256" key="8">
    <source>
        <dbReference type="ARBA" id="ARBA00023136"/>
    </source>
</evidence>
<dbReference type="InterPro" id="IPR059109">
    <property type="entry name" value="Lnt_membrane_dom"/>
</dbReference>
<evidence type="ECO:0000256" key="2">
    <source>
        <dbReference type="ARBA" id="ARBA00010065"/>
    </source>
</evidence>
<dbReference type="STRING" id="544718.AAX25_00290"/>
<gene>
    <name evidence="12" type="ORF">AAX29_00795</name>
</gene>
<reference evidence="13" key="1">
    <citation type="submission" date="2015-05" db="EMBL/GenBank/DDBJ databases">
        <authorList>
            <person name="Rovetto F."/>
            <person name="Cocolin L."/>
            <person name="Illeghems K."/>
            <person name="Van Nieuwerburgh F."/>
            <person name="Houf K."/>
        </authorList>
    </citation>
    <scope>NUCLEOTIDE SEQUENCE [LARGE SCALE GENOMIC DNA]</scope>
    <source>
        <strain evidence="13">DU22</strain>
    </source>
</reference>
<dbReference type="OrthoDB" id="9804277at2"/>
<dbReference type="PANTHER" id="PTHR38686:SF1">
    <property type="entry name" value="APOLIPOPROTEIN N-ACYLTRANSFERASE"/>
    <property type="match status" value="1"/>
</dbReference>